<organism evidence="2 3">
    <name type="scientific">Paramuricea clavata</name>
    <name type="common">Red gorgonian</name>
    <name type="synonym">Violescent sea-whip</name>
    <dbReference type="NCBI Taxonomy" id="317549"/>
    <lineage>
        <taxon>Eukaryota</taxon>
        <taxon>Metazoa</taxon>
        <taxon>Cnidaria</taxon>
        <taxon>Anthozoa</taxon>
        <taxon>Octocorallia</taxon>
        <taxon>Malacalcyonacea</taxon>
        <taxon>Plexauridae</taxon>
        <taxon>Paramuricea</taxon>
    </lineage>
</organism>
<feature type="region of interest" description="Disordered" evidence="1">
    <location>
        <begin position="107"/>
        <end position="143"/>
    </location>
</feature>
<dbReference type="OrthoDB" id="5986198at2759"/>
<accession>A0A6S7GK59</accession>
<dbReference type="AlphaFoldDB" id="A0A6S7GK59"/>
<reference evidence="2" key="1">
    <citation type="submission" date="2020-04" db="EMBL/GenBank/DDBJ databases">
        <authorList>
            <person name="Alioto T."/>
            <person name="Alioto T."/>
            <person name="Gomez Garrido J."/>
        </authorList>
    </citation>
    <scope>NUCLEOTIDE SEQUENCE</scope>
    <source>
        <strain evidence="2">A484AB</strain>
    </source>
</reference>
<proteinExistence type="predicted"/>
<evidence type="ECO:0000313" key="3">
    <source>
        <dbReference type="Proteomes" id="UP001152795"/>
    </source>
</evidence>
<keyword evidence="3" id="KW-1185">Reference proteome</keyword>
<evidence type="ECO:0000313" key="2">
    <source>
        <dbReference type="EMBL" id="CAB3991853.1"/>
    </source>
</evidence>
<name>A0A6S7GK59_PARCT</name>
<comment type="caution">
    <text evidence="2">The sequence shown here is derived from an EMBL/GenBank/DDBJ whole genome shotgun (WGS) entry which is preliminary data.</text>
</comment>
<gene>
    <name evidence="2" type="ORF">PACLA_8A034665</name>
</gene>
<protein>
    <submittedName>
        <fullName evidence="2">Uncharacterized protein</fullName>
    </submittedName>
</protein>
<feature type="compositionally biased region" description="Basic and acidic residues" evidence="1">
    <location>
        <begin position="118"/>
        <end position="134"/>
    </location>
</feature>
<evidence type="ECO:0000256" key="1">
    <source>
        <dbReference type="SAM" id="MobiDB-lite"/>
    </source>
</evidence>
<sequence>MSVEGLEVLQGQGKHAQNAMVWTDYHDILLCREIMVKNPFQFKKSSTQRGHIWLEIATNLACIKEPKFKTDLEQRASKLRKKLSSDKKASGIDTDMSEVEDMIEELIQIEDDSTEQQRLNDEEHKKKADTDKENANNIRVQAM</sequence>
<dbReference type="EMBL" id="CACRXK020001929">
    <property type="protein sequence ID" value="CAB3991853.1"/>
    <property type="molecule type" value="Genomic_DNA"/>
</dbReference>
<dbReference type="PANTHER" id="PTHR33309">
    <property type="entry name" value="KERATIN, ULTRA HIGH-SULFUR MATRIX PROTEIN-LIKE"/>
    <property type="match status" value="1"/>
</dbReference>
<dbReference type="PANTHER" id="PTHR33309:SF1">
    <property type="entry name" value="MYB_SANT-LIKE DNA-BINDING DOMAIN-CONTAINING PROTEIN"/>
    <property type="match status" value="1"/>
</dbReference>
<dbReference type="Proteomes" id="UP001152795">
    <property type="component" value="Unassembled WGS sequence"/>
</dbReference>